<dbReference type="AlphaFoldDB" id="A0A2A2GE76"/>
<dbReference type="PANTHER" id="PTHR45588:SF1">
    <property type="entry name" value="WW DOMAIN-CONTAINING PROTEIN"/>
    <property type="match status" value="1"/>
</dbReference>
<keyword evidence="3" id="KW-1185">Reference proteome</keyword>
<proteinExistence type="predicted"/>
<keyword evidence="1" id="KW-0802">TPR repeat</keyword>
<evidence type="ECO:0000256" key="1">
    <source>
        <dbReference type="PROSITE-ProRule" id="PRU00339"/>
    </source>
</evidence>
<dbReference type="OrthoDB" id="9778494at2"/>
<dbReference type="EMBL" id="NSKE01000001">
    <property type="protein sequence ID" value="PAU95946.1"/>
    <property type="molecule type" value="Genomic_DNA"/>
</dbReference>
<dbReference type="Gene3D" id="1.25.40.10">
    <property type="entry name" value="Tetratricopeptide repeat domain"/>
    <property type="match status" value="2"/>
</dbReference>
<evidence type="ECO:0000313" key="2">
    <source>
        <dbReference type="EMBL" id="PAU95946.1"/>
    </source>
</evidence>
<comment type="caution">
    <text evidence="2">The sequence shown here is derived from an EMBL/GenBank/DDBJ whole genome shotgun (WGS) entry which is preliminary data.</text>
</comment>
<sequence length="522" mass="59294">MVVPIQEMNAQSQQHGKVDFNISCNEQVQDDFNHALALMHHMMYEQARDRFNKVAEQDTGCAMAQWGIAMSYIHPLWGQRPSDADFEAGSKALAKAKEMENLNDREMAYINAVEPFFENWEATSYGDQLVVFEEGYRTLHEQYPDDEDAAAFYALGHLATAPPDDESLSHQQKAGAMLEELHEQHPEHPGLFHYIIHAYDNPKLAERAVDVARAYDKVAPDVPHALHMPSHIFVRQGIWADVINWNKRSAETALRQSSEDEISMHYVHALDYLTYAHLQRGEDKKAKEVAQKTIEVRNLQDHLGSAYAVAAAQARYNLEREEWDKAAQIDLQSPNTFSLEKYPVAQSMIYFTRGIGAARSGDLDEARKAVDSLNNLYQKLKEKEKSYWAVLTDAQRKAVESWMIFEQGDQEEALTLMKEAADTEDSVDKHPITPGHILPARELLGDMLLKMDRPEEALTAYEKSLEISANRFRSLYGAGRAAELAGNRNKAKEHYKALVATASPEEVERPMFKKVRNFLATN</sequence>
<reference evidence="2 3" key="1">
    <citation type="submission" date="2017-08" db="EMBL/GenBank/DDBJ databases">
        <title>Aliifodinibius alkalisoli sp. nov., isolated from saline alkaline soil.</title>
        <authorList>
            <person name="Liu D."/>
            <person name="Zhang G."/>
        </authorList>
    </citation>
    <scope>NUCLEOTIDE SEQUENCE [LARGE SCALE GENOMIC DNA]</scope>
    <source>
        <strain evidence="2 3">WN023</strain>
    </source>
</reference>
<organism evidence="2 3">
    <name type="scientific">Fodinibius salipaludis</name>
    <dbReference type="NCBI Taxonomy" id="2032627"/>
    <lineage>
        <taxon>Bacteria</taxon>
        <taxon>Pseudomonadati</taxon>
        <taxon>Balneolota</taxon>
        <taxon>Balneolia</taxon>
        <taxon>Balneolales</taxon>
        <taxon>Balneolaceae</taxon>
        <taxon>Fodinibius</taxon>
    </lineage>
</organism>
<dbReference type="Proteomes" id="UP000218831">
    <property type="component" value="Unassembled WGS sequence"/>
</dbReference>
<dbReference type="InterPro" id="IPR019734">
    <property type="entry name" value="TPR_rpt"/>
</dbReference>
<dbReference type="PROSITE" id="PS50005">
    <property type="entry name" value="TPR"/>
    <property type="match status" value="1"/>
</dbReference>
<accession>A0A2A2GE76</accession>
<protein>
    <submittedName>
        <fullName evidence="2">Uncharacterized protein</fullName>
    </submittedName>
</protein>
<gene>
    <name evidence="2" type="ORF">CK503_02240</name>
</gene>
<dbReference type="PANTHER" id="PTHR45588">
    <property type="entry name" value="TPR DOMAIN-CONTAINING PROTEIN"/>
    <property type="match status" value="1"/>
</dbReference>
<evidence type="ECO:0000313" key="3">
    <source>
        <dbReference type="Proteomes" id="UP000218831"/>
    </source>
</evidence>
<dbReference type="SUPFAM" id="SSF48452">
    <property type="entry name" value="TPR-like"/>
    <property type="match status" value="2"/>
</dbReference>
<name>A0A2A2GE76_9BACT</name>
<feature type="repeat" description="TPR" evidence="1">
    <location>
        <begin position="438"/>
        <end position="471"/>
    </location>
</feature>
<dbReference type="InterPro" id="IPR011990">
    <property type="entry name" value="TPR-like_helical_dom_sf"/>
</dbReference>